<feature type="region of interest" description="Disordered" evidence="1">
    <location>
        <begin position="62"/>
        <end position="95"/>
    </location>
</feature>
<comment type="caution">
    <text evidence="3">The sequence shown here is derived from an EMBL/GenBank/DDBJ whole genome shotgun (WGS) entry which is preliminary data.</text>
</comment>
<accession>A0A2I0CUU7</accession>
<organism evidence="3 4">
    <name type="scientific">Pseudomonas fluvialis</name>
    <dbReference type="NCBI Taxonomy" id="1793966"/>
    <lineage>
        <taxon>Bacteria</taxon>
        <taxon>Pseudomonadati</taxon>
        <taxon>Pseudomonadota</taxon>
        <taxon>Gammaproteobacteria</taxon>
        <taxon>Pseudomonadales</taxon>
        <taxon>Pseudomonadaceae</taxon>
        <taxon>Pseudomonas</taxon>
    </lineage>
</organism>
<dbReference type="EMBL" id="PIYS01000001">
    <property type="protein sequence ID" value="PKF73341.1"/>
    <property type="molecule type" value="Genomic_DNA"/>
</dbReference>
<protein>
    <recommendedName>
        <fullName evidence="5">Low-complexity protein</fullName>
    </recommendedName>
</protein>
<dbReference type="Proteomes" id="UP000242861">
    <property type="component" value="Unassembled WGS sequence"/>
</dbReference>
<feature type="chain" id="PRO_5014165189" description="Low-complexity protein" evidence="2">
    <location>
        <begin position="26"/>
        <end position="95"/>
    </location>
</feature>
<dbReference type="AlphaFoldDB" id="A0A2I0CUU7"/>
<feature type="compositionally biased region" description="Basic and acidic residues" evidence="1">
    <location>
        <begin position="62"/>
        <end position="88"/>
    </location>
</feature>
<dbReference type="RefSeq" id="WP_101192334.1">
    <property type="nucleotide sequence ID" value="NZ_JBICLX010000005.1"/>
</dbReference>
<sequence length="95" mass="9380">MKPFNTSALTLGAVLLSAASLTVQAGSNPFAAVELNSGYNLAQADKTAEGRCGEGKCAAQEKSDSEGKCGEGKCGADGKTDSEGKCGEGKCGSAS</sequence>
<feature type="signal peptide" evidence="2">
    <location>
        <begin position="1"/>
        <end position="25"/>
    </location>
</feature>
<evidence type="ECO:0008006" key="5">
    <source>
        <dbReference type="Google" id="ProtNLM"/>
    </source>
</evidence>
<gene>
    <name evidence="3" type="ORF">CW360_00215</name>
</gene>
<evidence type="ECO:0000313" key="4">
    <source>
        <dbReference type="Proteomes" id="UP000242861"/>
    </source>
</evidence>
<reference evidence="4" key="1">
    <citation type="submission" date="2017-12" db="EMBL/GenBank/DDBJ databases">
        <authorList>
            <person name="Yu X.-Y."/>
        </authorList>
    </citation>
    <scope>NUCLEOTIDE SEQUENCE [LARGE SCALE GENOMIC DNA]</scope>
    <source>
        <strain evidence="4">ZYSR67-Z</strain>
    </source>
</reference>
<evidence type="ECO:0000256" key="2">
    <source>
        <dbReference type="SAM" id="SignalP"/>
    </source>
</evidence>
<name>A0A2I0CUU7_9PSED</name>
<evidence type="ECO:0000256" key="1">
    <source>
        <dbReference type="SAM" id="MobiDB-lite"/>
    </source>
</evidence>
<keyword evidence="2" id="KW-0732">Signal</keyword>
<proteinExistence type="predicted"/>
<evidence type="ECO:0000313" key="3">
    <source>
        <dbReference type="EMBL" id="PKF73341.1"/>
    </source>
</evidence>